<dbReference type="Proteomes" id="UP000638043">
    <property type="component" value="Unassembled WGS sequence"/>
</dbReference>
<proteinExistence type="inferred from homology"/>
<sequence>MLNDVLTAILDVVEGVSPWLRTLIASVAIMLETSVLVGLIVPGDTIVIVAATGVTTVLEGIVLGLFVVAGAWAGETIGYMVGRWAGPWLRRSRVGRWLGERNWVRAENYLQRRGGIAIFLSRFLPVLHSIVPLTVGMSGYPYRKFVAWTLPACALWATIYISIAAGAAETYRDLSGSAHWAGYVFIGIILAGLLVIFGGKKLLGWIEHRHMKD</sequence>
<accession>A0ABQ2MWQ0</accession>
<name>A0ABQ2MWQ0_9MICO</name>
<evidence type="ECO:0000259" key="8">
    <source>
        <dbReference type="Pfam" id="PF09335"/>
    </source>
</evidence>
<dbReference type="PANTHER" id="PTHR30353">
    <property type="entry name" value="INNER MEMBRANE PROTEIN DEDA-RELATED"/>
    <property type="match status" value="1"/>
</dbReference>
<dbReference type="PANTHER" id="PTHR30353:SF15">
    <property type="entry name" value="INNER MEMBRANE PROTEIN YABI"/>
    <property type="match status" value="1"/>
</dbReference>
<feature type="transmembrane region" description="Helical" evidence="7">
    <location>
        <begin position="48"/>
        <end position="73"/>
    </location>
</feature>
<keyword evidence="4 7" id="KW-0812">Transmembrane</keyword>
<evidence type="ECO:0000313" key="9">
    <source>
        <dbReference type="EMBL" id="GGO60228.1"/>
    </source>
</evidence>
<gene>
    <name evidence="9" type="ORF">GCM10010910_05110</name>
</gene>
<evidence type="ECO:0000256" key="4">
    <source>
        <dbReference type="ARBA" id="ARBA00022692"/>
    </source>
</evidence>
<evidence type="ECO:0000256" key="5">
    <source>
        <dbReference type="ARBA" id="ARBA00022989"/>
    </source>
</evidence>
<feature type="domain" description="VTT" evidence="8">
    <location>
        <begin position="47"/>
        <end position="163"/>
    </location>
</feature>
<keyword evidence="5 7" id="KW-1133">Transmembrane helix</keyword>
<comment type="subcellular location">
    <subcellularLocation>
        <location evidence="1 7">Cell membrane</location>
        <topology evidence="1 7">Multi-pass membrane protein</topology>
    </subcellularLocation>
</comment>
<dbReference type="EMBL" id="BMMQ01000001">
    <property type="protein sequence ID" value="GGO60228.1"/>
    <property type="molecule type" value="Genomic_DNA"/>
</dbReference>
<dbReference type="InterPro" id="IPR032818">
    <property type="entry name" value="DedA-like"/>
</dbReference>
<feature type="transmembrane region" description="Helical" evidence="7">
    <location>
        <begin position="145"/>
        <end position="168"/>
    </location>
</feature>
<protein>
    <recommendedName>
        <fullName evidence="8">VTT domain-containing protein</fullName>
    </recommendedName>
</protein>
<keyword evidence="10" id="KW-1185">Reference proteome</keyword>
<dbReference type="InterPro" id="IPR032816">
    <property type="entry name" value="VTT_dom"/>
</dbReference>
<evidence type="ECO:0000256" key="2">
    <source>
        <dbReference type="ARBA" id="ARBA00010792"/>
    </source>
</evidence>
<evidence type="ECO:0000256" key="7">
    <source>
        <dbReference type="RuleBase" id="RU367016"/>
    </source>
</evidence>
<feature type="transmembrane region" description="Helical" evidence="7">
    <location>
        <begin position="114"/>
        <end position="133"/>
    </location>
</feature>
<reference evidence="10" key="1">
    <citation type="journal article" date="2019" name="Int. J. Syst. Evol. Microbiol.">
        <title>The Global Catalogue of Microorganisms (GCM) 10K type strain sequencing project: providing services to taxonomists for standard genome sequencing and annotation.</title>
        <authorList>
            <consortium name="The Broad Institute Genomics Platform"/>
            <consortium name="The Broad Institute Genome Sequencing Center for Infectious Disease"/>
            <person name="Wu L."/>
            <person name="Ma J."/>
        </authorList>
    </citation>
    <scope>NUCLEOTIDE SEQUENCE [LARGE SCALE GENOMIC DNA]</scope>
    <source>
        <strain evidence="10">CGMCC 4.7181</strain>
    </source>
</reference>
<feature type="transmembrane region" description="Helical" evidence="7">
    <location>
        <begin position="20"/>
        <end position="41"/>
    </location>
</feature>
<evidence type="ECO:0000256" key="6">
    <source>
        <dbReference type="ARBA" id="ARBA00023136"/>
    </source>
</evidence>
<keyword evidence="3 7" id="KW-1003">Cell membrane</keyword>
<organism evidence="9 10">
    <name type="scientific">Microbacterium nanhaiense</name>
    <dbReference type="NCBI Taxonomy" id="1301026"/>
    <lineage>
        <taxon>Bacteria</taxon>
        <taxon>Bacillati</taxon>
        <taxon>Actinomycetota</taxon>
        <taxon>Actinomycetes</taxon>
        <taxon>Micrococcales</taxon>
        <taxon>Microbacteriaceae</taxon>
        <taxon>Microbacterium</taxon>
    </lineage>
</organism>
<feature type="transmembrane region" description="Helical" evidence="7">
    <location>
        <begin position="180"/>
        <end position="199"/>
    </location>
</feature>
<evidence type="ECO:0000313" key="10">
    <source>
        <dbReference type="Proteomes" id="UP000638043"/>
    </source>
</evidence>
<keyword evidence="6 7" id="KW-0472">Membrane</keyword>
<dbReference type="RefSeq" id="WP_229661078.1">
    <property type="nucleotide sequence ID" value="NZ_BMMQ01000001.1"/>
</dbReference>
<dbReference type="Pfam" id="PF09335">
    <property type="entry name" value="VTT_dom"/>
    <property type="match status" value="1"/>
</dbReference>
<comment type="similarity">
    <text evidence="2 7">Belongs to the DedA family.</text>
</comment>
<evidence type="ECO:0000256" key="1">
    <source>
        <dbReference type="ARBA" id="ARBA00004651"/>
    </source>
</evidence>
<comment type="caution">
    <text evidence="9">The sequence shown here is derived from an EMBL/GenBank/DDBJ whole genome shotgun (WGS) entry which is preliminary data.</text>
</comment>
<evidence type="ECO:0000256" key="3">
    <source>
        <dbReference type="ARBA" id="ARBA00022475"/>
    </source>
</evidence>